<evidence type="ECO:0000313" key="3">
    <source>
        <dbReference type="Proteomes" id="UP000298030"/>
    </source>
</evidence>
<reference evidence="2 3" key="1">
    <citation type="journal article" date="2019" name="Nat. Ecol. Evol.">
        <title>Megaphylogeny resolves global patterns of mushroom evolution.</title>
        <authorList>
            <person name="Varga T."/>
            <person name="Krizsan K."/>
            <person name="Foldi C."/>
            <person name="Dima B."/>
            <person name="Sanchez-Garcia M."/>
            <person name="Sanchez-Ramirez S."/>
            <person name="Szollosi G.J."/>
            <person name="Szarkandi J.G."/>
            <person name="Papp V."/>
            <person name="Albert L."/>
            <person name="Andreopoulos W."/>
            <person name="Angelini C."/>
            <person name="Antonin V."/>
            <person name="Barry K.W."/>
            <person name="Bougher N.L."/>
            <person name="Buchanan P."/>
            <person name="Buyck B."/>
            <person name="Bense V."/>
            <person name="Catcheside P."/>
            <person name="Chovatia M."/>
            <person name="Cooper J."/>
            <person name="Damon W."/>
            <person name="Desjardin D."/>
            <person name="Finy P."/>
            <person name="Geml J."/>
            <person name="Haridas S."/>
            <person name="Hughes K."/>
            <person name="Justo A."/>
            <person name="Karasinski D."/>
            <person name="Kautmanova I."/>
            <person name="Kiss B."/>
            <person name="Kocsube S."/>
            <person name="Kotiranta H."/>
            <person name="LaButti K.M."/>
            <person name="Lechner B.E."/>
            <person name="Liimatainen K."/>
            <person name="Lipzen A."/>
            <person name="Lukacs Z."/>
            <person name="Mihaltcheva S."/>
            <person name="Morgado L.N."/>
            <person name="Niskanen T."/>
            <person name="Noordeloos M.E."/>
            <person name="Ohm R.A."/>
            <person name="Ortiz-Santana B."/>
            <person name="Ovrebo C."/>
            <person name="Racz N."/>
            <person name="Riley R."/>
            <person name="Savchenko A."/>
            <person name="Shiryaev A."/>
            <person name="Soop K."/>
            <person name="Spirin V."/>
            <person name="Szebenyi C."/>
            <person name="Tomsovsky M."/>
            <person name="Tulloss R.E."/>
            <person name="Uehling J."/>
            <person name="Grigoriev I.V."/>
            <person name="Vagvolgyi C."/>
            <person name="Papp T."/>
            <person name="Martin F.M."/>
            <person name="Miettinen O."/>
            <person name="Hibbett D.S."/>
            <person name="Nagy L.G."/>
        </authorList>
    </citation>
    <scope>NUCLEOTIDE SEQUENCE [LARGE SCALE GENOMIC DNA]</scope>
    <source>
        <strain evidence="2 3">FP101781</strain>
    </source>
</reference>
<comment type="caution">
    <text evidence="2">The sequence shown here is derived from an EMBL/GenBank/DDBJ whole genome shotgun (WGS) entry which is preliminary data.</text>
</comment>
<accession>A0A4Y7T5A3</accession>
<gene>
    <name evidence="2" type="ORF">FA13DRAFT_1815616</name>
</gene>
<keyword evidence="1" id="KW-1133">Transmembrane helix</keyword>
<dbReference type="Proteomes" id="UP000298030">
    <property type="component" value="Unassembled WGS sequence"/>
</dbReference>
<dbReference type="AlphaFoldDB" id="A0A4Y7T5A3"/>
<proteinExistence type="predicted"/>
<name>A0A4Y7T5A3_COPMI</name>
<protein>
    <submittedName>
        <fullName evidence="2">Uncharacterized protein</fullName>
    </submittedName>
</protein>
<keyword evidence="1" id="KW-0812">Transmembrane</keyword>
<sequence length="304" mass="33872">MSTNVTEGDTTAQLESERQRFSPRLGGFDKFKITAWRTINSYVLVSFRITKTIAAYDGNPSVTAWDMALGLIWVFMLVYSTLQREGSENDLGIFLFRSYWCGLLENGRPSVAPCLFDVDITEVALVPAVLVGMSALLFVSIGTAMQSVWMVGTSNSIVAWTVRTLLGFSSLASTIALFHLVKRSSRNLARIIAATASLHSPAISYNDWNLLHHYRSPMWRDMNSSLERKYTLSETTHRLGFGVCLMWSKRVRTASIELSFSMETLPSPSPPSPFKLPSVNTTFDVTDKAYIHNPSGPEETSITM</sequence>
<feature type="transmembrane region" description="Helical" evidence="1">
    <location>
        <begin position="157"/>
        <end position="181"/>
    </location>
</feature>
<organism evidence="2 3">
    <name type="scientific">Coprinellus micaceus</name>
    <name type="common">Glistening ink-cap mushroom</name>
    <name type="synonym">Coprinus micaceus</name>
    <dbReference type="NCBI Taxonomy" id="71717"/>
    <lineage>
        <taxon>Eukaryota</taxon>
        <taxon>Fungi</taxon>
        <taxon>Dikarya</taxon>
        <taxon>Basidiomycota</taxon>
        <taxon>Agaricomycotina</taxon>
        <taxon>Agaricomycetes</taxon>
        <taxon>Agaricomycetidae</taxon>
        <taxon>Agaricales</taxon>
        <taxon>Agaricineae</taxon>
        <taxon>Psathyrellaceae</taxon>
        <taxon>Coprinellus</taxon>
    </lineage>
</organism>
<keyword evidence="3" id="KW-1185">Reference proteome</keyword>
<evidence type="ECO:0000313" key="2">
    <source>
        <dbReference type="EMBL" id="TEB28739.1"/>
    </source>
</evidence>
<feature type="transmembrane region" description="Helical" evidence="1">
    <location>
        <begin position="123"/>
        <end position="145"/>
    </location>
</feature>
<dbReference type="EMBL" id="QPFP01000030">
    <property type="protein sequence ID" value="TEB28739.1"/>
    <property type="molecule type" value="Genomic_DNA"/>
</dbReference>
<evidence type="ECO:0000256" key="1">
    <source>
        <dbReference type="SAM" id="Phobius"/>
    </source>
</evidence>
<keyword evidence="1" id="KW-0472">Membrane</keyword>